<gene>
    <name evidence="7" type="ordered locus">BBR47_28330</name>
</gene>
<dbReference type="KEGG" id="bbe:BBR47_28330"/>
<sequence length="264" mass="27972">MTIDLVITLFVIGFVGSFISGLVGIGGSIIKYPMLLYIPPALGFVAYTAHEVSGISAVQVFFATLAAVWTLRKDKLIHYQLVVYMGSAIIVGSLLGGYGGKFLSANAVNIVYAILATIAVILMFLPKKRVDEREQTTEVIFHKPTAVLSALTVGGASGIVGAAGAFILVPIMLIILKIPTRVAIASSLAITFLSSIGSTIGKWMAGDILLWPSVIMVIASIMAAPLGTKVSKRLGTEILQSILALLILATTIKIWADILLFIRV</sequence>
<dbReference type="InterPro" id="IPR002781">
    <property type="entry name" value="TM_pro_TauE-like"/>
</dbReference>
<dbReference type="PANTHER" id="PTHR43701">
    <property type="entry name" value="MEMBRANE TRANSPORTER PROTEIN MJ0441-RELATED"/>
    <property type="match status" value="1"/>
</dbReference>
<feature type="transmembrane region" description="Helical" evidence="6">
    <location>
        <begin position="208"/>
        <end position="226"/>
    </location>
</feature>
<evidence type="ECO:0000256" key="6">
    <source>
        <dbReference type="RuleBase" id="RU363041"/>
    </source>
</evidence>
<dbReference type="GO" id="GO:0005886">
    <property type="term" value="C:plasma membrane"/>
    <property type="evidence" value="ECO:0007669"/>
    <property type="project" value="UniProtKB-SubCell"/>
</dbReference>
<dbReference type="PANTHER" id="PTHR43701:SF13">
    <property type="entry name" value="MEMBRANE TRANSPORTER PROTEIN YRKJ-RELATED"/>
    <property type="match status" value="1"/>
</dbReference>
<keyword evidence="8" id="KW-1185">Reference proteome</keyword>
<reference evidence="7 8" key="1">
    <citation type="submission" date="2005-03" db="EMBL/GenBank/DDBJ databases">
        <title>Brevibacillus brevis strain 47, complete genome.</title>
        <authorList>
            <person name="Hosoyama A."/>
            <person name="Yamada R."/>
            <person name="Hongo Y."/>
            <person name="Terui Y."/>
            <person name="Ankai A."/>
            <person name="Masuyama W."/>
            <person name="Sekiguchi M."/>
            <person name="Takeda T."/>
            <person name="Asano K."/>
            <person name="Ohji S."/>
            <person name="Ichikawa N."/>
            <person name="Narita S."/>
            <person name="Aoki N."/>
            <person name="Miura H."/>
            <person name="Matsushita S."/>
            <person name="Sekigawa T."/>
            <person name="Yamagata H."/>
            <person name="Yoshikawa H."/>
            <person name="Udaka S."/>
            <person name="Tanikawa S."/>
            <person name="Fujita N."/>
        </authorList>
    </citation>
    <scope>NUCLEOTIDE SEQUENCE [LARGE SCALE GENOMIC DNA]</scope>
    <source>
        <strain evidence="8">47 / JCM 6285 / NBRC 100599</strain>
    </source>
</reference>
<keyword evidence="5 6" id="KW-0472">Membrane</keyword>
<feature type="transmembrane region" description="Helical" evidence="6">
    <location>
        <begin position="146"/>
        <end position="176"/>
    </location>
</feature>
<keyword evidence="3 6" id="KW-0812">Transmembrane</keyword>
<evidence type="ECO:0000256" key="5">
    <source>
        <dbReference type="ARBA" id="ARBA00023136"/>
    </source>
</evidence>
<evidence type="ECO:0000256" key="1">
    <source>
        <dbReference type="ARBA" id="ARBA00004141"/>
    </source>
</evidence>
<dbReference type="EMBL" id="AP008955">
    <property type="protein sequence ID" value="BAH43810.1"/>
    <property type="molecule type" value="Genomic_DNA"/>
</dbReference>
<feature type="transmembrane region" description="Helical" evidence="6">
    <location>
        <begin position="52"/>
        <end position="69"/>
    </location>
</feature>
<feature type="transmembrane region" description="Helical" evidence="6">
    <location>
        <begin position="81"/>
        <end position="100"/>
    </location>
</feature>
<feature type="transmembrane region" description="Helical" evidence="6">
    <location>
        <begin position="182"/>
        <end position="201"/>
    </location>
</feature>
<dbReference type="Proteomes" id="UP000001877">
    <property type="component" value="Chromosome"/>
</dbReference>
<evidence type="ECO:0000313" key="8">
    <source>
        <dbReference type="Proteomes" id="UP000001877"/>
    </source>
</evidence>
<keyword evidence="4 6" id="KW-1133">Transmembrane helix</keyword>
<name>C0ZDF1_BREBN</name>
<evidence type="ECO:0000256" key="3">
    <source>
        <dbReference type="ARBA" id="ARBA00022692"/>
    </source>
</evidence>
<dbReference type="Pfam" id="PF01925">
    <property type="entry name" value="TauE"/>
    <property type="match status" value="1"/>
</dbReference>
<accession>C0ZDF1</accession>
<proteinExistence type="inferred from homology"/>
<feature type="transmembrane region" description="Helical" evidence="6">
    <location>
        <begin position="238"/>
        <end position="262"/>
    </location>
</feature>
<feature type="transmembrane region" description="Helical" evidence="6">
    <location>
        <begin position="106"/>
        <end position="125"/>
    </location>
</feature>
<evidence type="ECO:0000313" key="7">
    <source>
        <dbReference type="EMBL" id="BAH43810.1"/>
    </source>
</evidence>
<organism evidence="7 8">
    <name type="scientific">Brevibacillus brevis (strain 47 / JCM 6285 / NBRC 100599)</name>
    <dbReference type="NCBI Taxonomy" id="358681"/>
    <lineage>
        <taxon>Bacteria</taxon>
        <taxon>Bacillati</taxon>
        <taxon>Bacillota</taxon>
        <taxon>Bacilli</taxon>
        <taxon>Bacillales</taxon>
        <taxon>Paenibacillaceae</taxon>
        <taxon>Brevibacillus</taxon>
    </lineage>
</organism>
<dbReference type="InterPro" id="IPR051598">
    <property type="entry name" value="TSUP/Inactive_protease-like"/>
</dbReference>
<comment type="similarity">
    <text evidence="2 6">Belongs to the 4-toluene sulfonate uptake permease (TSUP) (TC 2.A.102) family.</text>
</comment>
<evidence type="ECO:0000256" key="4">
    <source>
        <dbReference type="ARBA" id="ARBA00022989"/>
    </source>
</evidence>
<keyword evidence="6" id="KW-1003">Cell membrane</keyword>
<protein>
    <recommendedName>
        <fullName evidence="6">Probable membrane transporter protein</fullName>
    </recommendedName>
</protein>
<dbReference type="AlphaFoldDB" id="C0ZDF1"/>
<evidence type="ECO:0000256" key="2">
    <source>
        <dbReference type="ARBA" id="ARBA00009142"/>
    </source>
</evidence>
<feature type="transmembrane region" description="Helical" evidence="6">
    <location>
        <begin position="7"/>
        <end position="32"/>
    </location>
</feature>
<dbReference type="RefSeq" id="WP_015891130.1">
    <property type="nucleotide sequence ID" value="NC_012491.1"/>
</dbReference>
<dbReference type="HOGENOM" id="CLU_045498_5_3_9"/>
<dbReference type="eggNOG" id="COG0730">
    <property type="taxonomic scope" value="Bacteria"/>
</dbReference>
<dbReference type="STRING" id="358681.BBR47_28330"/>
<comment type="subcellular location">
    <subcellularLocation>
        <location evidence="6">Cell membrane</location>
        <topology evidence="6">Multi-pass membrane protein</topology>
    </subcellularLocation>
    <subcellularLocation>
        <location evidence="1">Membrane</location>
        <topology evidence="1">Multi-pass membrane protein</topology>
    </subcellularLocation>
</comment>